<feature type="transmembrane region" description="Helical" evidence="7">
    <location>
        <begin position="109"/>
        <end position="130"/>
    </location>
</feature>
<feature type="domain" description="ABC transmembrane type-1" evidence="8">
    <location>
        <begin position="103"/>
        <end position="333"/>
    </location>
</feature>
<dbReference type="Pfam" id="PF00528">
    <property type="entry name" value="BPD_transp_1"/>
    <property type="match status" value="1"/>
</dbReference>
<keyword evidence="6 7" id="KW-0472">Membrane</keyword>
<dbReference type="Gene3D" id="1.10.3720.10">
    <property type="entry name" value="MetI-like"/>
    <property type="match status" value="1"/>
</dbReference>
<sequence length="342" mass="36901">MPWRYILRRLLIAIVQLTGISVVVFFLMRALPADPVGHLVGFNASPQAVAHVKHLLYLDKPVLGQLAVYLGLDKSTGPGLLQGNLGTSWNSGSPVAEEIRTYLPITLELITYSFLVAVLVAVPVGTIAALRPRGPLSRVAFVYSLFAGAQPEFWWGLTFIFLFYVKLHVAPAPLGLLSPLSQPPRTITGIVTVDSLLSGNLPAFVEAFSHLVLPVLTLAFVLSGPIIKMVRQNVLKTLQADYMMYAKSCGLPQYRIAAYTLKNSLAPCLTLVGILYGYMLGGAVLVEQVFSLGGLGQYAVHSVLAFDFPAIQGVVLVTTTGSLLILLSIDVIHAVIDPRVAR</sequence>
<keyword evidence="10" id="KW-1185">Reference proteome</keyword>
<comment type="similarity">
    <text evidence="7">Belongs to the binding-protein-dependent transport system permease family.</text>
</comment>
<evidence type="ECO:0000259" key="8">
    <source>
        <dbReference type="PROSITE" id="PS50928"/>
    </source>
</evidence>
<gene>
    <name evidence="9" type="ORF">JF922_13220</name>
</gene>
<dbReference type="Proteomes" id="UP000612893">
    <property type="component" value="Unassembled WGS sequence"/>
</dbReference>
<keyword evidence="4 7" id="KW-0812">Transmembrane</keyword>
<protein>
    <submittedName>
        <fullName evidence="9">ABC transporter permease</fullName>
    </submittedName>
</protein>
<evidence type="ECO:0000256" key="3">
    <source>
        <dbReference type="ARBA" id="ARBA00022475"/>
    </source>
</evidence>
<dbReference type="PANTHER" id="PTHR43163:SF6">
    <property type="entry name" value="DIPEPTIDE TRANSPORT SYSTEM PERMEASE PROTEIN DPPB-RELATED"/>
    <property type="match status" value="1"/>
</dbReference>
<reference evidence="9" key="1">
    <citation type="submission" date="2020-10" db="EMBL/GenBank/DDBJ databases">
        <title>Ca. Dormibacterota MAGs.</title>
        <authorList>
            <person name="Montgomery K."/>
        </authorList>
    </citation>
    <scope>NUCLEOTIDE SEQUENCE [LARGE SCALE GENOMIC DNA]</scope>
    <source>
        <strain evidence="9">SC8812_S17_10</strain>
    </source>
</reference>
<keyword evidence="3" id="KW-1003">Cell membrane</keyword>
<evidence type="ECO:0000313" key="9">
    <source>
        <dbReference type="EMBL" id="MBJ7599028.1"/>
    </source>
</evidence>
<accession>A0A934N9H4</accession>
<feature type="transmembrane region" description="Helical" evidence="7">
    <location>
        <begin position="12"/>
        <end position="31"/>
    </location>
</feature>
<dbReference type="PROSITE" id="PS50928">
    <property type="entry name" value="ABC_TM1"/>
    <property type="match status" value="1"/>
</dbReference>
<dbReference type="InterPro" id="IPR000515">
    <property type="entry name" value="MetI-like"/>
</dbReference>
<organism evidence="9 10">
    <name type="scientific">Candidatus Nephthysia bennettiae</name>
    <dbReference type="NCBI Taxonomy" id="3127016"/>
    <lineage>
        <taxon>Bacteria</taxon>
        <taxon>Bacillati</taxon>
        <taxon>Candidatus Dormiibacterota</taxon>
        <taxon>Candidatus Dormibacteria</taxon>
        <taxon>Candidatus Dormibacterales</taxon>
        <taxon>Candidatus Dormibacteraceae</taxon>
        <taxon>Candidatus Nephthysia</taxon>
    </lineage>
</organism>
<dbReference type="EMBL" id="JAEKNR010000136">
    <property type="protein sequence ID" value="MBJ7599028.1"/>
    <property type="molecule type" value="Genomic_DNA"/>
</dbReference>
<feature type="transmembrane region" description="Helical" evidence="7">
    <location>
        <begin position="265"/>
        <end position="290"/>
    </location>
</feature>
<evidence type="ECO:0000256" key="7">
    <source>
        <dbReference type="RuleBase" id="RU363032"/>
    </source>
</evidence>
<dbReference type="PANTHER" id="PTHR43163">
    <property type="entry name" value="DIPEPTIDE TRANSPORT SYSTEM PERMEASE PROTEIN DPPB-RELATED"/>
    <property type="match status" value="1"/>
</dbReference>
<evidence type="ECO:0000256" key="4">
    <source>
        <dbReference type="ARBA" id="ARBA00022692"/>
    </source>
</evidence>
<feature type="transmembrane region" description="Helical" evidence="7">
    <location>
        <begin position="207"/>
        <end position="227"/>
    </location>
</feature>
<evidence type="ECO:0000256" key="1">
    <source>
        <dbReference type="ARBA" id="ARBA00004651"/>
    </source>
</evidence>
<dbReference type="Pfam" id="PF19300">
    <property type="entry name" value="BPD_transp_1_N"/>
    <property type="match status" value="1"/>
</dbReference>
<dbReference type="GO" id="GO:0005886">
    <property type="term" value="C:plasma membrane"/>
    <property type="evidence" value="ECO:0007669"/>
    <property type="project" value="UniProtKB-SubCell"/>
</dbReference>
<dbReference type="SUPFAM" id="SSF161098">
    <property type="entry name" value="MetI-like"/>
    <property type="match status" value="1"/>
</dbReference>
<keyword evidence="5 7" id="KW-1133">Transmembrane helix</keyword>
<comment type="caution">
    <text evidence="9">The sequence shown here is derived from an EMBL/GenBank/DDBJ whole genome shotgun (WGS) entry which is preliminary data.</text>
</comment>
<evidence type="ECO:0000256" key="2">
    <source>
        <dbReference type="ARBA" id="ARBA00022448"/>
    </source>
</evidence>
<dbReference type="AlphaFoldDB" id="A0A934N9H4"/>
<evidence type="ECO:0000256" key="5">
    <source>
        <dbReference type="ARBA" id="ARBA00022989"/>
    </source>
</evidence>
<name>A0A934N9H4_9BACT</name>
<feature type="transmembrane region" description="Helical" evidence="7">
    <location>
        <begin position="310"/>
        <end position="336"/>
    </location>
</feature>
<feature type="transmembrane region" description="Helical" evidence="7">
    <location>
        <begin position="142"/>
        <end position="165"/>
    </location>
</feature>
<comment type="subcellular location">
    <subcellularLocation>
        <location evidence="1 7">Cell membrane</location>
        <topology evidence="1 7">Multi-pass membrane protein</topology>
    </subcellularLocation>
</comment>
<proteinExistence type="inferred from homology"/>
<keyword evidence="2 7" id="KW-0813">Transport</keyword>
<dbReference type="InterPro" id="IPR045621">
    <property type="entry name" value="BPD_transp_1_N"/>
</dbReference>
<evidence type="ECO:0000313" key="10">
    <source>
        <dbReference type="Proteomes" id="UP000612893"/>
    </source>
</evidence>
<dbReference type="InterPro" id="IPR035906">
    <property type="entry name" value="MetI-like_sf"/>
</dbReference>
<dbReference type="RefSeq" id="WP_338202367.1">
    <property type="nucleotide sequence ID" value="NZ_JAEKNR010000136.1"/>
</dbReference>
<evidence type="ECO:0000256" key="6">
    <source>
        <dbReference type="ARBA" id="ARBA00023136"/>
    </source>
</evidence>